<reference evidence="1" key="1">
    <citation type="journal article" date="2021" name="New Phytol.">
        <title>Evolutionary innovations through gain and loss of genes in the ectomycorrhizal Boletales.</title>
        <authorList>
            <person name="Wu G."/>
            <person name="Miyauchi S."/>
            <person name="Morin E."/>
            <person name="Kuo A."/>
            <person name="Drula E."/>
            <person name="Varga T."/>
            <person name="Kohler A."/>
            <person name="Feng B."/>
            <person name="Cao Y."/>
            <person name="Lipzen A."/>
            <person name="Daum C."/>
            <person name="Hundley H."/>
            <person name="Pangilinan J."/>
            <person name="Johnson J."/>
            <person name="Barry K."/>
            <person name="LaButti K."/>
            <person name="Ng V."/>
            <person name="Ahrendt S."/>
            <person name="Min B."/>
            <person name="Choi I.G."/>
            <person name="Park H."/>
            <person name="Plett J.M."/>
            <person name="Magnuson J."/>
            <person name="Spatafora J.W."/>
            <person name="Nagy L.G."/>
            <person name="Henrissat B."/>
            <person name="Grigoriev I.V."/>
            <person name="Yang Z.L."/>
            <person name="Xu J."/>
            <person name="Martin F.M."/>
        </authorList>
    </citation>
    <scope>NUCLEOTIDE SEQUENCE</scope>
    <source>
        <strain evidence="1">KUC20120723A-06</strain>
    </source>
</reference>
<evidence type="ECO:0000313" key="2">
    <source>
        <dbReference type="Proteomes" id="UP000790709"/>
    </source>
</evidence>
<sequence>MSLAAQYSGDSVDHRMDLSTRDRGGECLDARWTMPTDVDHTSYFSQNPSIMWLDSSGTYQFHYDVEPAAIAQEEYHHEFSPSTYFSSASPESPDPRTMQTASEPCDAPAAPVFHHDDKRFSYPAVWAQEVVHSTVSRRGASSEEYRATIARHSDNFLASASSLSFSGSSIPRYNFSTGNPFPSRGPFTQPQSFVDHSVSKRKRPSEGVEVPVPQVRTAFFSILGHGTQSMQEQTLEATCLPDVTDEGRYLLEP</sequence>
<feature type="non-terminal residue" evidence="1">
    <location>
        <position position="253"/>
    </location>
</feature>
<organism evidence="1 2">
    <name type="scientific">Leucogyrophana mollusca</name>
    <dbReference type="NCBI Taxonomy" id="85980"/>
    <lineage>
        <taxon>Eukaryota</taxon>
        <taxon>Fungi</taxon>
        <taxon>Dikarya</taxon>
        <taxon>Basidiomycota</taxon>
        <taxon>Agaricomycotina</taxon>
        <taxon>Agaricomycetes</taxon>
        <taxon>Agaricomycetidae</taxon>
        <taxon>Boletales</taxon>
        <taxon>Boletales incertae sedis</taxon>
        <taxon>Leucogyrophana</taxon>
    </lineage>
</organism>
<dbReference type="EMBL" id="MU266360">
    <property type="protein sequence ID" value="KAH7927859.1"/>
    <property type="molecule type" value="Genomic_DNA"/>
</dbReference>
<dbReference type="Proteomes" id="UP000790709">
    <property type="component" value="Unassembled WGS sequence"/>
</dbReference>
<protein>
    <submittedName>
        <fullName evidence="1">Uncharacterized protein</fullName>
    </submittedName>
</protein>
<keyword evidence="2" id="KW-1185">Reference proteome</keyword>
<comment type="caution">
    <text evidence="1">The sequence shown here is derived from an EMBL/GenBank/DDBJ whole genome shotgun (WGS) entry which is preliminary data.</text>
</comment>
<evidence type="ECO:0000313" key="1">
    <source>
        <dbReference type="EMBL" id="KAH7927859.1"/>
    </source>
</evidence>
<gene>
    <name evidence="1" type="ORF">BV22DRAFT_1084204</name>
</gene>
<accession>A0ACB8BR31</accession>
<name>A0ACB8BR31_9AGAM</name>
<proteinExistence type="predicted"/>